<dbReference type="Proteomes" id="UP000478546">
    <property type="component" value="Unassembled WGS sequence"/>
</dbReference>
<dbReference type="SMART" id="SM00028">
    <property type="entry name" value="TPR"/>
    <property type="match status" value="2"/>
</dbReference>
<keyword evidence="1" id="KW-0802">TPR repeat</keyword>
<dbReference type="PROSITE" id="PS50293">
    <property type="entry name" value="TPR_REGION"/>
    <property type="match status" value="1"/>
</dbReference>
<dbReference type="EMBL" id="JAAEAA010000009">
    <property type="protein sequence ID" value="NDK56021.1"/>
    <property type="molecule type" value="Genomic_DNA"/>
</dbReference>
<dbReference type="InterPro" id="IPR019734">
    <property type="entry name" value="TPR_rpt"/>
</dbReference>
<protein>
    <submittedName>
        <fullName evidence="2">Tetratricopeptide repeat protein</fullName>
    </submittedName>
</protein>
<comment type="caution">
    <text evidence="2">The sequence shown here is derived from an EMBL/GenBank/DDBJ whole genome shotgun (WGS) entry which is preliminary data.</text>
</comment>
<dbReference type="Pfam" id="PF00515">
    <property type="entry name" value="TPR_1"/>
    <property type="match status" value="1"/>
</dbReference>
<dbReference type="SUPFAM" id="SSF48452">
    <property type="entry name" value="TPR-like"/>
    <property type="match status" value="1"/>
</dbReference>
<sequence>MPCYKKKSVSLFFYIALIALVTSSCTLQKMVRLAKKQEITVQPTPLVANGQLVEFELKVAMPPNLIKDGYRYKMDVYYEYGEQQREQIGAINFEFGEFLYENGWPTIVKQFSFPYTPKKNKGKLFVQGMAIEKETDEVKYSHPKQIGTGLVTTPLLMVRNNEILFIPDSYANEADKPAQLTFYFEEDNAKLRSHLGSNLSVLDQYIMDNVATQAVTITASQSPDETKEMAQKRLAAMENYYRSKLEALNYSNKKVTIKTLPVKSTWEQLVTKIKASALPKAVIQEVTTIANSNLSDKEKDAALQKTEANEYLQLYVYPALRFAEVTINYSRDKKADYQLYLLAKQIAEEKAPADALTEQELQHAATLTPLLAEKKQIYEAAVKTTNKWPAYHNLGKVYVEMARKEYRTKAKQALLAKAIHNLTYAGFRNPTAPVYYSLASAYHVRGDKLEALQYYDYAIKLGGNPEELKRIFADKAALEIEIGQYDDAIESLKYAGNNYQTQMNLGLSYLLKENYEGAQEFYNKALELQPNDALANYSLAVIAARTKNKPMLTSHLRQSIKADNSYTVKAIEDMEFDAYRTEQAYKDAFRP</sequence>
<keyword evidence="3" id="KW-1185">Reference proteome</keyword>
<proteinExistence type="predicted"/>
<dbReference type="InterPro" id="IPR011990">
    <property type="entry name" value="TPR-like_helical_dom_sf"/>
</dbReference>
<reference evidence="2 3" key="1">
    <citation type="submission" date="2020-01" db="EMBL/GenBank/DDBJ databases">
        <authorList>
            <person name="Kim M.K."/>
        </authorList>
    </citation>
    <scope>NUCLEOTIDE SEQUENCE [LARGE SCALE GENOMIC DNA]</scope>
    <source>
        <strain evidence="2 3">BT213</strain>
    </source>
</reference>
<evidence type="ECO:0000313" key="2">
    <source>
        <dbReference type="EMBL" id="NDK56021.1"/>
    </source>
</evidence>
<dbReference type="PROSITE" id="PS51257">
    <property type="entry name" value="PROKAR_LIPOPROTEIN"/>
    <property type="match status" value="1"/>
</dbReference>
<feature type="repeat" description="TPR" evidence="1">
    <location>
        <begin position="432"/>
        <end position="465"/>
    </location>
</feature>
<name>A0A6B2H119_9BACT</name>
<dbReference type="RefSeq" id="WP_162346078.1">
    <property type="nucleotide sequence ID" value="NZ_JAAEAA010000009.1"/>
</dbReference>
<dbReference type="AlphaFoldDB" id="A0A6B2H119"/>
<feature type="repeat" description="TPR" evidence="1">
    <location>
        <begin position="499"/>
        <end position="532"/>
    </location>
</feature>
<accession>A0A6B2H119</accession>
<gene>
    <name evidence="2" type="ORF">GWO68_08840</name>
</gene>
<dbReference type="PROSITE" id="PS50005">
    <property type="entry name" value="TPR"/>
    <property type="match status" value="2"/>
</dbReference>
<evidence type="ECO:0000256" key="1">
    <source>
        <dbReference type="PROSITE-ProRule" id="PRU00339"/>
    </source>
</evidence>
<organism evidence="2 3">
    <name type="scientific">Pontibacter fetidus</name>
    <dbReference type="NCBI Taxonomy" id="2700082"/>
    <lineage>
        <taxon>Bacteria</taxon>
        <taxon>Pseudomonadati</taxon>
        <taxon>Bacteroidota</taxon>
        <taxon>Cytophagia</taxon>
        <taxon>Cytophagales</taxon>
        <taxon>Hymenobacteraceae</taxon>
        <taxon>Pontibacter</taxon>
    </lineage>
</organism>
<dbReference type="Gene3D" id="1.25.40.10">
    <property type="entry name" value="Tetratricopeptide repeat domain"/>
    <property type="match status" value="2"/>
</dbReference>
<evidence type="ECO:0000313" key="3">
    <source>
        <dbReference type="Proteomes" id="UP000478546"/>
    </source>
</evidence>